<dbReference type="InterPro" id="IPR029044">
    <property type="entry name" value="Nucleotide-diphossugar_trans"/>
</dbReference>
<accession>A0ABZ3F5U7</accession>
<proteinExistence type="predicted"/>
<sequence length="159" mass="18426">MQDFPRDIIVTADDDTIYPSYWLERLYHAYTQAPQYIHAHRVYKISLDKHNQPLPYNDWESCIDFRHTTPSFLHFFTGVGGVLYPPHSLGTQALDSKTFMGLCPTGDDIWFWAMAVCNDVKCNAVENNIREISSFECEGNPYGISISRKDKMIFNSKIY</sequence>
<reference evidence="1 2" key="1">
    <citation type="submission" date="2024-02" db="EMBL/GenBank/DDBJ databases">
        <title>Genome and pathogenicity analysis of Helicobacter mastomyrinus isolated from mice.</title>
        <authorList>
            <person name="Zhu L."/>
        </authorList>
    </citation>
    <scope>NUCLEOTIDE SEQUENCE [LARGE SCALE GENOMIC DNA]</scope>
    <source>
        <strain evidence="1 2">Hm-17</strain>
    </source>
</reference>
<evidence type="ECO:0008006" key="3">
    <source>
        <dbReference type="Google" id="ProtNLM"/>
    </source>
</evidence>
<dbReference type="RefSeq" id="WP_300450792.1">
    <property type="nucleotide sequence ID" value="NZ_CP145316.1"/>
</dbReference>
<keyword evidence="2" id="KW-1185">Reference proteome</keyword>
<organism evidence="1 2">
    <name type="scientific">Helicobacter mastomyrinus</name>
    <dbReference type="NCBI Taxonomy" id="287948"/>
    <lineage>
        <taxon>Bacteria</taxon>
        <taxon>Pseudomonadati</taxon>
        <taxon>Campylobacterota</taxon>
        <taxon>Epsilonproteobacteria</taxon>
        <taxon>Campylobacterales</taxon>
        <taxon>Helicobacteraceae</taxon>
        <taxon>Helicobacter</taxon>
    </lineage>
</organism>
<evidence type="ECO:0000313" key="2">
    <source>
        <dbReference type="Proteomes" id="UP001434737"/>
    </source>
</evidence>
<dbReference type="EMBL" id="CP145316">
    <property type="protein sequence ID" value="XAM18547.1"/>
    <property type="molecule type" value="Genomic_DNA"/>
</dbReference>
<protein>
    <recommendedName>
        <fullName evidence="3">Glycosyltransferase 2-like domain-containing protein</fullName>
    </recommendedName>
</protein>
<gene>
    <name evidence="1" type="ORF">V3I05_02385</name>
</gene>
<evidence type="ECO:0000313" key="1">
    <source>
        <dbReference type="EMBL" id="XAM18547.1"/>
    </source>
</evidence>
<dbReference type="Proteomes" id="UP001434737">
    <property type="component" value="Chromosome"/>
</dbReference>
<name>A0ABZ3F5U7_9HELI</name>
<dbReference type="SUPFAM" id="SSF53448">
    <property type="entry name" value="Nucleotide-diphospho-sugar transferases"/>
    <property type="match status" value="1"/>
</dbReference>